<protein>
    <recommendedName>
        <fullName evidence="4">Peptidase M24 domain-containing protein</fullName>
    </recommendedName>
</protein>
<dbReference type="PANTHER" id="PTHR46112:SF3">
    <property type="entry name" value="AMINOPEPTIDASE YPDF"/>
    <property type="match status" value="1"/>
</dbReference>
<dbReference type="InterPro" id="IPR050659">
    <property type="entry name" value="Peptidase_M24B"/>
</dbReference>
<dbReference type="InterPro" id="IPR036005">
    <property type="entry name" value="Creatinase/aminopeptidase-like"/>
</dbReference>
<dbReference type="InterPro" id="IPR000587">
    <property type="entry name" value="Creatinase_N"/>
</dbReference>
<feature type="domain" description="Creatinase N-terminal" evidence="2">
    <location>
        <begin position="36"/>
        <end position="183"/>
    </location>
</feature>
<dbReference type="PANTHER" id="PTHR46112">
    <property type="entry name" value="AMINOPEPTIDASE"/>
    <property type="match status" value="1"/>
</dbReference>
<evidence type="ECO:0008006" key="4">
    <source>
        <dbReference type="Google" id="ProtNLM"/>
    </source>
</evidence>
<reference evidence="3" key="1">
    <citation type="submission" date="2020-02" db="EMBL/GenBank/DDBJ databases">
        <authorList>
            <person name="Meier V. D."/>
        </authorList>
    </citation>
    <scope>NUCLEOTIDE SEQUENCE</scope>
    <source>
        <strain evidence="3">AVDCRST_MAG79</strain>
    </source>
</reference>
<dbReference type="InterPro" id="IPR029149">
    <property type="entry name" value="Creatin/AminoP/Spt16_N"/>
</dbReference>
<proteinExistence type="predicted"/>
<dbReference type="EMBL" id="CADCWC010000255">
    <property type="protein sequence ID" value="CAA9539273.1"/>
    <property type="molecule type" value="Genomic_DNA"/>
</dbReference>
<organism evidence="3">
    <name type="scientific">uncultured Thermoleophilia bacterium</name>
    <dbReference type="NCBI Taxonomy" id="1497501"/>
    <lineage>
        <taxon>Bacteria</taxon>
        <taxon>Bacillati</taxon>
        <taxon>Actinomycetota</taxon>
        <taxon>Thermoleophilia</taxon>
        <taxon>environmental samples</taxon>
    </lineage>
</organism>
<sequence length="408" mass="43302">MTDGRSRADGARVPFGWVDREPLLELDVPTTEFERRVAGVQELVGRARLDALVVWGGPGAESDVRYLSGFASWSGDSVVLVPRTGEPVLVTAAIFHGEPLHSNIQMSWLRDVRPVARGQSGDPAGALAGRAADVLEAWRVRAGRIGVAPPERVPAGVERALRRNLPGAELVDGSGPLRAMRRIKSPAEVEVVRRLAAATSAGMDAGLAAVRPGATESDVAAAVHAGCIAAGAERMYDYGCLTSAGRRSFMKNVWPRPDKRIGEDELVVIDVAAKLGGFGSDMSRNAVAGQAAEGTRRLLETCLAAQEAGLARTAPGVPVSEVLAVMRRTVAGEGFAAWDWSTAHGFGLDMVEEPYFGPGHDEPLEVGMCFYIEPLIIPTDVGTVCIEDMVLVTDGGCEQLSSSVKRTW</sequence>
<dbReference type="InterPro" id="IPR000994">
    <property type="entry name" value="Pept_M24"/>
</dbReference>
<evidence type="ECO:0000259" key="1">
    <source>
        <dbReference type="Pfam" id="PF00557"/>
    </source>
</evidence>
<dbReference type="AlphaFoldDB" id="A0A6J4U5M4"/>
<accession>A0A6J4U5M4</accession>
<gene>
    <name evidence="3" type="ORF">AVDCRST_MAG79-1701</name>
</gene>
<dbReference type="Gene3D" id="3.40.350.10">
    <property type="entry name" value="Creatinase/prolidase N-terminal domain"/>
    <property type="match status" value="1"/>
</dbReference>
<dbReference type="Gene3D" id="3.90.230.10">
    <property type="entry name" value="Creatinase/methionine aminopeptidase superfamily"/>
    <property type="match status" value="1"/>
</dbReference>
<dbReference type="Pfam" id="PF01321">
    <property type="entry name" value="Creatinase_N"/>
    <property type="match status" value="1"/>
</dbReference>
<name>A0A6J4U5M4_9ACTN</name>
<evidence type="ECO:0000259" key="2">
    <source>
        <dbReference type="Pfam" id="PF01321"/>
    </source>
</evidence>
<dbReference type="SUPFAM" id="SSF55920">
    <property type="entry name" value="Creatinase/aminopeptidase"/>
    <property type="match status" value="1"/>
</dbReference>
<feature type="domain" description="Peptidase M24" evidence="1">
    <location>
        <begin position="192"/>
        <end position="394"/>
    </location>
</feature>
<dbReference type="SUPFAM" id="SSF53092">
    <property type="entry name" value="Creatinase/prolidase N-terminal domain"/>
    <property type="match status" value="1"/>
</dbReference>
<dbReference type="Pfam" id="PF00557">
    <property type="entry name" value="Peptidase_M24"/>
    <property type="match status" value="1"/>
</dbReference>
<evidence type="ECO:0000313" key="3">
    <source>
        <dbReference type="EMBL" id="CAA9539273.1"/>
    </source>
</evidence>